<name>A0A552JAG0_9CHRO</name>
<sequence length="18" mass="2083">MNFCSQLKIVDWSGFNHG</sequence>
<gene>
    <name evidence="1" type="ORF">EWV54_02470</name>
</gene>
<reference evidence="1 2" key="1">
    <citation type="submission" date="2019-01" db="EMBL/GenBank/DDBJ databases">
        <title>Coherence of Microcystis species and biogeography revealed through population genomics.</title>
        <authorList>
            <person name="Perez-Carrascal O.M."/>
            <person name="Terrat Y."/>
            <person name="Giani A."/>
            <person name="Fortin N."/>
            <person name="Tromas N."/>
            <person name="Shapiro B.J."/>
        </authorList>
    </citation>
    <scope>NUCLEOTIDE SEQUENCE [LARGE SCALE GENOMIC DNA]</scope>
    <source>
        <strain evidence="1">Mn_MB_F_20050700_S1D</strain>
    </source>
</reference>
<accession>A0A552JAG0</accession>
<proteinExistence type="predicted"/>
<dbReference type="AlphaFoldDB" id="A0A552JAG0"/>
<comment type="caution">
    <text evidence="1">The sequence shown here is derived from an EMBL/GenBank/DDBJ whole genome shotgun (WGS) entry which is preliminary data.</text>
</comment>
<organism evidence="1 2">
    <name type="scientific">Microcystis novacekii Mn_MB_F_20050700_S1D</name>
    <dbReference type="NCBI Taxonomy" id="2486266"/>
    <lineage>
        <taxon>Bacteria</taxon>
        <taxon>Bacillati</taxon>
        <taxon>Cyanobacteriota</taxon>
        <taxon>Cyanophyceae</taxon>
        <taxon>Oscillatoriophycideae</taxon>
        <taxon>Chroococcales</taxon>
        <taxon>Microcystaceae</taxon>
        <taxon>Microcystis</taxon>
    </lineage>
</organism>
<evidence type="ECO:0000313" key="2">
    <source>
        <dbReference type="Proteomes" id="UP000319191"/>
    </source>
</evidence>
<dbReference type="Proteomes" id="UP000319191">
    <property type="component" value="Unassembled WGS sequence"/>
</dbReference>
<dbReference type="EMBL" id="SFAV01000028">
    <property type="protein sequence ID" value="TRU92637.1"/>
    <property type="molecule type" value="Genomic_DNA"/>
</dbReference>
<protein>
    <submittedName>
        <fullName evidence="1">Uncharacterized protein</fullName>
    </submittedName>
</protein>
<evidence type="ECO:0000313" key="1">
    <source>
        <dbReference type="EMBL" id="TRU92637.1"/>
    </source>
</evidence>